<dbReference type="EMBL" id="JABWGN010000012">
    <property type="protein sequence ID" value="NUW35791.1"/>
    <property type="molecule type" value="Genomic_DNA"/>
</dbReference>
<keyword evidence="8" id="KW-1185">Reference proteome</keyword>
<dbReference type="GO" id="GO:0016887">
    <property type="term" value="F:ATP hydrolysis activity"/>
    <property type="evidence" value="ECO:0007669"/>
    <property type="project" value="InterPro"/>
</dbReference>
<name>A0A7Y6M6N0_9ACTN</name>
<keyword evidence="5" id="KW-0046">Antibiotic resistance</keyword>
<evidence type="ECO:0000259" key="6">
    <source>
        <dbReference type="PROSITE" id="PS50893"/>
    </source>
</evidence>
<evidence type="ECO:0000256" key="2">
    <source>
        <dbReference type="ARBA" id="ARBA00022448"/>
    </source>
</evidence>
<dbReference type="CDD" id="cd03230">
    <property type="entry name" value="ABC_DR_subfamily_A"/>
    <property type="match status" value="1"/>
</dbReference>
<dbReference type="GO" id="GO:0046677">
    <property type="term" value="P:response to antibiotic"/>
    <property type="evidence" value="ECO:0007669"/>
    <property type="project" value="UniProtKB-KW"/>
</dbReference>
<evidence type="ECO:0000313" key="7">
    <source>
        <dbReference type="EMBL" id="NUW35791.1"/>
    </source>
</evidence>
<dbReference type="InterPro" id="IPR003439">
    <property type="entry name" value="ABC_transporter-like_ATP-bd"/>
</dbReference>
<keyword evidence="3" id="KW-0547">Nucleotide-binding</keyword>
<sequence>MLAGMERITPHAVALSGLRKSYGDRTAVAGIDLLITPGEVVALLGPNGAGKSTTVDMLLGLTPPDSGAITLFGEDPHRAVAGGVVGAMLQEVTLLEDATVREILTMIASMHRAPMPVAQALRLAGIGDLAERRAARLSGGQTQRVRLAMALVPDPGLLVLDEPTAAMDVTARREFWHAMGEFAATGRTVLFTTHYLEEAEAHADRVVLMRDGTIVADGPVSAVMARVGGRTVTALVPGARPAELLALPGVVDAEPAGDGHRVVLRCSDSDGALRALLARHPGAGDVEIRSASLEEAFVLLTGAGLAGEGVAAR</sequence>
<dbReference type="SMART" id="SM00382">
    <property type="entry name" value="AAA"/>
    <property type="match status" value="1"/>
</dbReference>
<dbReference type="GO" id="GO:0005524">
    <property type="term" value="F:ATP binding"/>
    <property type="evidence" value="ECO:0007669"/>
    <property type="project" value="UniProtKB-KW"/>
</dbReference>
<keyword evidence="2" id="KW-0813">Transport</keyword>
<comment type="caution">
    <text evidence="7">The sequence shown here is derived from an EMBL/GenBank/DDBJ whole genome shotgun (WGS) entry which is preliminary data.</text>
</comment>
<dbReference type="InterPro" id="IPR003593">
    <property type="entry name" value="AAA+_ATPase"/>
</dbReference>
<evidence type="ECO:0000313" key="8">
    <source>
        <dbReference type="Proteomes" id="UP000586042"/>
    </source>
</evidence>
<protein>
    <submittedName>
        <fullName evidence="7">ABC transporter ATP-binding protein</fullName>
    </submittedName>
</protein>
<accession>A0A7Y6M6N0</accession>
<dbReference type="GO" id="GO:0005886">
    <property type="term" value="C:plasma membrane"/>
    <property type="evidence" value="ECO:0007669"/>
    <property type="project" value="UniProtKB-SubCell"/>
</dbReference>
<feature type="domain" description="ABC transporter" evidence="6">
    <location>
        <begin position="13"/>
        <end position="236"/>
    </location>
</feature>
<gene>
    <name evidence="7" type="ORF">HTZ77_30860</name>
</gene>
<dbReference type="Proteomes" id="UP000586042">
    <property type="component" value="Unassembled WGS sequence"/>
</dbReference>
<dbReference type="AlphaFoldDB" id="A0A7Y6M6N0"/>
<dbReference type="PANTHER" id="PTHR42711">
    <property type="entry name" value="ABC TRANSPORTER ATP-BINDING PROTEIN"/>
    <property type="match status" value="1"/>
</dbReference>
<dbReference type="Pfam" id="PF00005">
    <property type="entry name" value="ABC_tran"/>
    <property type="match status" value="1"/>
</dbReference>
<dbReference type="InterPro" id="IPR050763">
    <property type="entry name" value="ABC_transporter_ATP-binding"/>
</dbReference>
<organism evidence="7 8">
    <name type="scientific">Nonomuraea montanisoli</name>
    <dbReference type="NCBI Taxonomy" id="2741721"/>
    <lineage>
        <taxon>Bacteria</taxon>
        <taxon>Bacillati</taxon>
        <taxon>Actinomycetota</taxon>
        <taxon>Actinomycetes</taxon>
        <taxon>Streptosporangiales</taxon>
        <taxon>Streptosporangiaceae</taxon>
        <taxon>Nonomuraea</taxon>
    </lineage>
</organism>
<dbReference type="PROSITE" id="PS50893">
    <property type="entry name" value="ABC_TRANSPORTER_2"/>
    <property type="match status" value="1"/>
</dbReference>
<evidence type="ECO:0000256" key="3">
    <source>
        <dbReference type="ARBA" id="ARBA00022741"/>
    </source>
</evidence>
<dbReference type="PANTHER" id="PTHR42711:SF17">
    <property type="entry name" value="ABC TRANSPORTER ATP-BINDING PROTEIN"/>
    <property type="match status" value="1"/>
</dbReference>
<comment type="subcellular location">
    <subcellularLocation>
        <location evidence="1">Cell membrane</location>
        <topology evidence="1">Peripheral membrane protein</topology>
    </subcellularLocation>
</comment>
<evidence type="ECO:0000256" key="4">
    <source>
        <dbReference type="ARBA" id="ARBA00022840"/>
    </source>
</evidence>
<evidence type="ECO:0000256" key="1">
    <source>
        <dbReference type="ARBA" id="ARBA00004202"/>
    </source>
</evidence>
<keyword evidence="4 7" id="KW-0067">ATP-binding</keyword>
<dbReference type="Gene3D" id="3.40.50.300">
    <property type="entry name" value="P-loop containing nucleotide triphosphate hydrolases"/>
    <property type="match status" value="1"/>
</dbReference>
<reference evidence="7 8" key="1">
    <citation type="submission" date="2020-06" db="EMBL/GenBank/DDBJ databases">
        <title>Nonomuraea sp. SMC257, a novel actinomycete isolated from soil.</title>
        <authorList>
            <person name="Chanama M."/>
        </authorList>
    </citation>
    <scope>NUCLEOTIDE SEQUENCE [LARGE SCALE GENOMIC DNA]</scope>
    <source>
        <strain evidence="7 8">SMC257</strain>
    </source>
</reference>
<evidence type="ECO:0000256" key="5">
    <source>
        <dbReference type="ARBA" id="ARBA00023251"/>
    </source>
</evidence>
<dbReference type="InterPro" id="IPR027417">
    <property type="entry name" value="P-loop_NTPase"/>
</dbReference>
<proteinExistence type="predicted"/>
<dbReference type="SUPFAM" id="SSF52540">
    <property type="entry name" value="P-loop containing nucleoside triphosphate hydrolases"/>
    <property type="match status" value="1"/>
</dbReference>